<reference evidence="4 5" key="1">
    <citation type="submission" date="2017-01" db="EMBL/GenBank/DDBJ databases">
        <authorList>
            <person name="Mah S.A."/>
            <person name="Swanson W.J."/>
            <person name="Moy G.W."/>
            <person name="Vacquier V.D."/>
        </authorList>
    </citation>
    <scope>NUCLEOTIDE SEQUENCE [LARGE SCALE GENOMIC DNA]</scope>
    <source>
        <strain evidence="4 5">DSM 26375</strain>
    </source>
</reference>
<dbReference type="PROSITE" id="PS01247">
    <property type="entry name" value="IUNH"/>
    <property type="match status" value="1"/>
</dbReference>
<keyword evidence="1 4" id="KW-0378">Hydrolase</keyword>
<protein>
    <submittedName>
        <fullName evidence="4">Purine nucleosidase/pyrimidine-specific ribonucleoside hydrolase</fullName>
    </submittedName>
</protein>
<evidence type="ECO:0000313" key="4">
    <source>
        <dbReference type="EMBL" id="SIT10707.1"/>
    </source>
</evidence>
<evidence type="ECO:0000256" key="2">
    <source>
        <dbReference type="ARBA" id="ARBA00023295"/>
    </source>
</evidence>
<dbReference type="Pfam" id="PF01156">
    <property type="entry name" value="IU_nuc_hydro"/>
    <property type="match status" value="1"/>
</dbReference>
<proteinExistence type="predicted"/>
<dbReference type="InterPro" id="IPR036452">
    <property type="entry name" value="Ribo_hydro-like"/>
</dbReference>
<dbReference type="OrthoDB" id="9797882at2"/>
<feature type="domain" description="Inosine/uridine-preferring nucleoside hydrolase" evidence="3">
    <location>
        <begin position="5"/>
        <end position="274"/>
    </location>
</feature>
<dbReference type="STRING" id="1086013.SAMN05421774_105307"/>
<dbReference type="RefSeq" id="WP_076532287.1">
    <property type="nucleotide sequence ID" value="NZ_BMEH01000005.1"/>
</dbReference>
<accession>A0A1N7PJL9</accession>
<name>A0A1N7PJL9_9RHOB</name>
<evidence type="ECO:0000259" key="3">
    <source>
        <dbReference type="Pfam" id="PF01156"/>
    </source>
</evidence>
<dbReference type="SUPFAM" id="SSF53590">
    <property type="entry name" value="Nucleoside hydrolase"/>
    <property type="match status" value="1"/>
</dbReference>
<gene>
    <name evidence="4" type="ORF">SAMN05421774_105307</name>
</gene>
<dbReference type="GO" id="GO:0045437">
    <property type="term" value="F:uridine nucleosidase activity"/>
    <property type="evidence" value="ECO:0007669"/>
    <property type="project" value="UniProtKB-ARBA"/>
</dbReference>
<organism evidence="4 5">
    <name type="scientific">Gemmobacter megaterium</name>
    <dbReference type="NCBI Taxonomy" id="1086013"/>
    <lineage>
        <taxon>Bacteria</taxon>
        <taxon>Pseudomonadati</taxon>
        <taxon>Pseudomonadota</taxon>
        <taxon>Alphaproteobacteria</taxon>
        <taxon>Rhodobacterales</taxon>
        <taxon>Paracoccaceae</taxon>
        <taxon>Gemmobacter</taxon>
    </lineage>
</organism>
<dbReference type="GO" id="GO:0008477">
    <property type="term" value="F:purine nucleosidase activity"/>
    <property type="evidence" value="ECO:0007669"/>
    <property type="project" value="TreeGrafter"/>
</dbReference>
<dbReference type="Gene3D" id="3.90.245.10">
    <property type="entry name" value="Ribonucleoside hydrolase-like"/>
    <property type="match status" value="1"/>
</dbReference>
<dbReference type="InterPro" id="IPR001910">
    <property type="entry name" value="Inosine/uridine_hydrolase_dom"/>
</dbReference>
<keyword evidence="2" id="KW-0326">Glycosidase</keyword>
<dbReference type="InterPro" id="IPR023186">
    <property type="entry name" value="IUNH"/>
</dbReference>
<dbReference type="InterPro" id="IPR015910">
    <property type="entry name" value="I/U_nuclsd_hydro_CS"/>
</dbReference>
<dbReference type="EMBL" id="FTOT01000005">
    <property type="protein sequence ID" value="SIT10707.1"/>
    <property type="molecule type" value="Genomic_DNA"/>
</dbReference>
<dbReference type="GO" id="GO:0006152">
    <property type="term" value="P:purine nucleoside catabolic process"/>
    <property type="evidence" value="ECO:0007669"/>
    <property type="project" value="TreeGrafter"/>
</dbReference>
<dbReference type="PANTHER" id="PTHR12304">
    <property type="entry name" value="INOSINE-URIDINE PREFERRING NUCLEOSIDE HYDROLASE"/>
    <property type="match status" value="1"/>
</dbReference>
<keyword evidence="5" id="KW-1185">Reference proteome</keyword>
<evidence type="ECO:0000256" key="1">
    <source>
        <dbReference type="ARBA" id="ARBA00022801"/>
    </source>
</evidence>
<dbReference type="PANTHER" id="PTHR12304:SF4">
    <property type="entry name" value="URIDINE NUCLEOSIDASE"/>
    <property type="match status" value="1"/>
</dbReference>
<dbReference type="AlphaFoldDB" id="A0A1N7PJL9"/>
<dbReference type="Proteomes" id="UP000186141">
    <property type="component" value="Unassembled WGS sequence"/>
</dbReference>
<sequence>MITRVLIDTDPGIDDAVALLYALATPRIEVLGITTVAGNIGLDRTTSNARRILALMGREDIPVHAGAAGPLSRSGIEVADIHGMDGLGGVEFPAPGAKAGDDAVAFLVETLMREPASDIVLMVLGPMTNIARLFRENPLAARRVGRIIAMGGAIRDAGNMGPRSEFNMAADPEAADIVLGSGLPIVLIPLDVTRQVRATLDDCARLSAAGTPQAVYSARLIEAYFRSTSASDASSRPLHDPCVMLMATHRELFRLEAMGLSVDLGTSPDAGALSPESSRMLVLTATEVEGRAAVEHLIAGLS</sequence>
<dbReference type="GO" id="GO:0005829">
    <property type="term" value="C:cytosol"/>
    <property type="evidence" value="ECO:0007669"/>
    <property type="project" value="TreeGrafter"/>
</dbReference>
<evidence type="ECO:0000313" key="5">
    <source>
        <dbReference type="Proteomes" id="UP000186141"/>
    </source>
</evidence>